<gene>
    <name evidence="7" type="ORF">J2S57_003628</name>
</gene>
<dbReference type="PRINTS" id="PR00502">
    <property type="entry name" value="NUDIXFAMILY"/>
</dbReference>
<name>A0ABT9P621_9ACTN</name>
<dbReference type="SUPFAM" id="SSF55811">
    <property type="entry name" value="Nudix"/>
    <property type="match status" value="1"/>
</dbReference>
<feature type="domain" description="Nudix hydrolase" evidence="6">
    <location>
        <begin position="2"/>
        <end position="128"/>
    </location>
</feature>
<evidence type="ECO:0000313" key="7">
    <source>
        <dbReference type="EMBL" id="MDP9827879.1"/>
    </source>
</evidence>
<organism evidence="7 8">
    <name type="scientific">Kineosporia succinea</name>
    <dbReference type="NCBI Taxonomy" id="84632"/>
    <lineage>
        <taxon>Bacteria</taxon>
        <taxon>Bacillati</taxon>
        <taxon>Actinomycetota</taxon>
        <taxon>Actinomycetes</taxon>
        <taxon>Kineosporiales</taxon>
        <taxon>Kineosporiaceae</taxon>
        <taxon>Kineosporia</taxon>
    </lineage>
</organism>
<evidence type="ECO:0000256" key="2">
    <source>
        <dbReference type="ARBA" id="ARBA00005582"/>
    </source>
</evidence>
<evidence type="ECO:0000313" key="8">
    <source>
        <dbReference type="Proteomes" id="UP001235712"/>
    </source>
</evidence>
<dbReference type="RefSeq" id="WP_307244490.1">
    <property type="nucleotide sequence ID" value="NZ_JAUSQZ010000001.1"/>
</dbReference>
<dbReference type="PROSITE" id="PS00893">
    <property type="entry name" value="NUDIX_BOX"/>
    <property type="match status" value="1"/>
</dbReference>
<comment type="cofactor">
    <cofactor evidence="1">
        <name>Mg(2+)</name>
        <dbReference type="ChEBI" id="CHEBI:18420"/>
    </cofactor>
</comment>
<evidence type="ECO:0000256" key="3">
    <source>
        <dbReference type="ARBA" id="ARBA00022801"/>
    </source>
</evidence>
<reference evidence="7 8" key="1">
    <citation type="submission" date="2023-07" db="EMBL/GenBank/DDBJ databases">
        <title>Sequencing the genomes of 1000 actinobacteria strains.</title>
        <authorList>
            <person name="Klenk H.-P."/>
        </authorList>
    </citation>
    <scope>NUCLEOTIDE SEQUENCE [LARGE SCALE GENOMIC DNA]</scope>
    <source>
        <strain evidence="7 8">DSM 44388</strain>
    </source>
</reference>
<dbReference type="InterPro" id="IPR020476">
    <property type="entry name" value="Nudix_hydrolase"/>
</dbReference>
<dbReference type="Proteomes" id="UP001235712">
    <property type="component" value="Unassembled WGS sequence"/>
</dbReference>
<dbReference type="InterPro" id="IPR000086">
    <property type="entry name" value="NUDIX_hydrolase_dom"/>
</dbReference>
<dbReference type="PANTHER" id="PTHR43046">
    <property type="entry name" value="GDP-MANNOSE MANNOSYL HYDROLASE"/>
    <property type="match status" value="1"/>
</dbReference>
<sequence>MKIRRARVVTLAPSGRVAMIERYVRGHRFLSVPGGRLEPGESPEEAAVREVEEELGLRVTLAGRLPDHEGQAYFLAVVPDEAKLTMSGPETKHANRNNRYTPRWVDAATLDGLPLRQPVRQLVTTAALAVSATVATVKPSVHEEGVVGPNVPRSAQKPTEPATETAEVLDLTTLPEPRPEFDPAAATFGFGSRFRRRFTLLASSRTQRGDRVGARR</sequence>
<proteinExistence type="inferred from homology"/>
<dbReference type="InterPro" id="IPR020084">
    <property type="entry name" value="NUDIX_hydrolase_CS"/>
</dbReference>
<dbReference type="PANTHER" id="PTHR43046:SF16">
    <property type="entry name" value="ADP-RIBOSE PYROPHOSPHATASE YJHB-RELATED"/>
    <property type="match status" value="1"/>
</dbReference>
<evidence type="ECO:0000256" key="4">
    <source>
        <dbReference type="RuleBase" id="RU003476"/>
    </source>
</evidence>
<protein>
    <submittedName>
        <fullName evidence="7">8-oxo-dGTP pyrophosphatase MutT (NUDIX family)</fullName>
    </submittedName>
</protein>
<keyword evidence="3 4" id="KW-0378">Hydrolase</keyword>
<dbReference type="EMBL" id="JAUSQZ010000001">
    <property type="protein sequence ID" value="MDP9827879.1"/>
    <property type="molecule type" value="Genomic_DNA"/>
</dbReference>
<dbReference type="Gene3D" id="3.90.79.10">
    <property type="entry name" value="Nucleoside Triphosphate Pyrophosphohydrolase"/>
    <property type="match status" value="1"/>
</dbReference>
<evidence type="ECO:0000256" key="5">
    <source>
        <dbReference type="SAM" id="MobiDB-lite"/>
    </source>
</evidence>
<dbReference type="InterPro" id="IPR015797">
    <property type="entry name" value="NUDIX_hydrolase-like_dom_sf"/>
</dbReference>
<feature type="region of interest" description="Disordered" evidence="5">
    <location>
        <begin position="145"/>
        <end position="164"/>
    </location>
</feature>
<comment type="caution">
    <text evidence="7">The sequence shown here is derived from an EMBL/GenBank/DDBJ whole genome shotgun (WGS) entry which is preliminary data.</text>
</comment>
<dbReference type="PROSITE" id="PS51462">
    <property type="entry name" value="NUDIX"/>
    <property type="match status" value="1"/>
</dbReference>
<comment type="similarity">
    <text evidence="2 4">Belongs to the Nudix hydrolase family.</text>
</comment>
<evidence type="ECO:0000256" key="1">
    <source>
        <dbReference type="ARBA" id="ARBA00001946"/>
    </source>
</evidence>
<evidence type="ECO:0000259" key="6">
    <source>
        <dbReference type="PROSITE" id="PS51462"/>
    </source>
</evidence>
<keyword evidence="8" id="KW-1185">Reference proteome</keyword>
<accession>A0ABT9P621</accession>
<dbReference type="Pfam" id="PF00293">
    <property type="entry name" value="NUDIX"/>
    <property type="match status" value="1"/>
</dbReference>